<dbReference type="AlphaFoldDB" id="A0A0N0IAJ6"/>
<accession>A0A0N0IAJ6</accession>
<feature type="domain" description="N-acetyltransferase" evidence="3">
    <location>
        <begin position="5"/>
        <end position="167"/>
    </location>
</feature>
<dbReference type="RefSeq" id="WP_072165930.1">
    <property type="nucleotide sequence ID" value="NZ_CAWMUS010000016.1"/>
</dbReference>
<name>A0A0N0IAJ6_9GAMM</name>
<dbReference type="Pfam" id="PF00583">
    <property type="entry name" value="Acetyltransf_1"/>
    <property type="match status" value="1"/>
</dbReference>
<organism evidence="4 5">
    <name type="scientific">Moellerella wisconsensis ATCC 35017</name>
    <dbReference type="NCBI Taxonomy" id="1354267"/>
    <lineage>
        <taxon>Bacteria</taxon>
        <taxon>Pseudomonadati</taxon>
        <taxon>Pseudomonadota</taxon>
        <taxon>Gammaproteobacteria</taxon>
        <taxon>Enterobacterales</taxon>
        <taxon>Morganellaceae</taxon>
        <taxon>Moellerella</taxon>
    </lineage>
</organism>
<evidence type="ECO:0000256" key="1">
    <source>
        <dbReference type="ARBA" id="ARBA00022679"/>
    </source>
</evidence>
<dbReference type="SUPFAM" id="SSF55729">
    <property type="entry name" value="Acyl-CoA N-acyltransferases (Nat)"/>
    <property type="match status" value="1"/>
</dbReference>
<dbReference type="CDD" id="cd04301">
    <property type="entry name" value="NAT_SF"/>
    <property type="match status" value="1"/>
</dbReference>
<dbReference type="Gene3D" id="3.40.630.30">
    <property type="match status" value="1"/>
</dbReference>
<protein>
    <submittedName>
        <fullName evidence="4">Putative acetyltransferase</fullName>
        <ecNumber evidence="4">2.3.1.-</ecNumber>
    </submittedName>
</protein>
<dbReference type="EMBL" id="LGAA01000016">
    <property type="protein sequence ID" value="KPD03093.1"/>
    <property type="molecule type" value="Genomic_DNA"/>
</dbReference>
<dbReference type="PANTHER" id="PTHR43800">
    <property type="entry name" value="PEPTIDYL-LYSINE N-ACETYLTRANSFERASE YJAB"/>
    <property type="match status" value="1"/>
</dbReference>
<dbReference type="InterPro" id="IPR016181">
    <property type="entry name" value="Acyl_CoA_acyltransferase"/>
</dbReference>
<dbReference type="InterPro" id="IPR000182">
    <property type="entry name" value="GNAT_dom"/>
</dbReference>
<evidence type="ECO:0000313" key="5">
    <source>
        <dbReference type="Proteomes" id="UP000053226"/>
    </source>
</evidence>
<dbReference type="PANTHER" id="PTHR43800:SF1">
    <property type="entry name" value="PEPTIDYL-LYSINE N-ACETYLTRANSFERASE YJAB"/>
    <property type="match status" value="1"/>
</dbReference>
<keyword evidence="1 4" id="KW-0808">Transferase</keyword>
<dbReference type="Proteomes" id="UP000053226">
    <property type="component" value="Unassembled WGS sequence"/>
</dbReference>
<dbReference type="GO" id="GO:0016747">
    <property type="term" value="F:acyltransferase activity, transferring groups other than amino-acyl groups"/>
    <property type="evidence" value="ECO:0007669"/>
    <property type="project" value="InterPro"/>
</dbReference>
<keyword evidence="5" id="KW-1185">Reference proteome</keyword>
<dbReference type="OrthoDB" id="572496at2"/>
<evidence type="ECO:0000259" key="3">
    <source>
        <dbReference type="PROSITE" id="PS51186"/>
    </source>
</evidence>
<dbReference type="EC" id="2.3.1.-" evidence="4"/>
<comment type="caution">
    <text evidence="4">The sequence shown here is derived from an EMBL/GenBank/DDBJ whole genome shotgun (WGS) entry which is preliminary data.</text>
</comment>
<reference evidence="4 5" key="1">
    <citation type="submission" date="2015-07" db="EMBL/GenBank/DDBJ databases">
        <title>ATOL: Assembling a taxonomically balanced genome-scale reconstruction of the evolutionary history of the Enterobacteriaceae.</title>
        <authorList>
            <person name="Plunkett G.III."/>
            <person name="Neeno-Eckwall E.C."/>
            <person name="Glasner J.D."/>
            <person name="Perna N.T."/>
        </authorList>
    </citation>
    <scope>NUCLEOTIDE SEQUENCE [LARGE SCALE GENOMIC DNA]</scope>
    <source>
        <strain evidence="4 5">ATCC 35017</strain>
    </source>
</reference>
<gene>
    <name evidence="4" type="ORF">M992_1589</name>
</gene>
<keyword evidence="2 4" id="KW-0012">Acyltransferase</keyword>
<dbReference type="PROSITE" id="PS51186">
    <property type="entry name" value="GNAT"/>
    <property type="match status" value="1"/>
</dbReference>
<evidence type="ECO:0000256" key="2">
    <source>
        <dbReference type="ARBA" id="ARBA00023315"/>
    </source>
</evidence>
<sequence>MSSIFSVRPTHPAEAPLLTEIERSAAQIFLKDTEYAWIATSEVQSVEVHQQFIANHASWVAVEPDTAQPIGFINVQYFDNKCADNKCSANNLHICELSVAQKWQGKGAGGALMAFIIAYAKQHGMATISLTTFRYVVWNAPYYQRLGFVILDEHQLPPTLTAILQREAAAGFTPHSRCAMQRLCE</sequence>
<evidence type="ECO:0000313" key="4">
    <source>
        <dbReference type="EMBL" id="KPD03093.1"/>
    </source>
</evidence>
<proteinExistence type="predicted"/>